<dbReference type="Proteomes" id="UP000004705">
    <property type="component" value="Chromosome"/>
</dbReference>
<keyword evidence="3" id="KW-1185">Reference proteome</keyword>
<proteinExistence type="predicted"/>
<accession>H8GF99</accession>
<sequence length="54" mass="5498">MAETGRIGGSVGEVALRWGALGLALVALVVFFAAQPERPEASFDGGPAATARQQ</sequence>
<dbReference type="HOGENOM" id="CLU_3047728_0_0_11"/>
<dbReference type="RefSeq" id="WP_005441232.1">
    <property type="nucleotide sequence ID" value="NZ_CM001466.1"/>
</dbReference>
<keyword evidence="1" id="KW-0812">Transmembrane</keyword>
<keyword evidence="1" id="KW-1133">Transmembrane helix</keyword>
<evidence type="ECO:0000256" key="1">
    <source>
        <dbReference type="SAM" id="Phobius"/>
    </source>
</evidence>
<dbReference type="EMBL" id="CM001466">
    <property type="protein sequence ID" value="EHY88998.1"/>
    <property type="molecule type" value="Genomic_DNA"/>
</dbReference>
<feature type="transmembrane region" description="Helical" evidence="1">
    <location>
        <begin position="15"/>
        <end position="34"/>
    </location>
</feature>
<protein>
    <submittedName>
        <fullName evidence="2">Uncharacterized protein</fullName>
    </submittedName>
</protein>
<evidence type="ECO:0000313" key="3">
    <source>
        <dbReference type="Proteomes" id="UP000004705"/>
    </source>
</evidence>
<reference evidence="2 3" key="1">
    <citation type="journal article" date="2012" name="Stand. Genomic Sci.">
        <title>Genome sequence of the soil bacterium Saccharomonospora azurea type strain (NA-128(T)).</title>
        <authorList>
            <person name="Klenk H.P."/>
            <person name="Held B."/>
            <person name="Lucas S."/>
            <person name="Lapidus A."/>
            <person name="Copeland A."/>
            <person name="Hammon N."/>
            <person name="Pitluck S."/>
            <person name="Goodwin L.A."/>
            <person name="Han C."/>
            <person name="Tapia R."/>
            <person name="Brambilla E.M."/>
            <person name="Potter G."/>
            <person name="Land M."/>
            <person name="Ivanova N."/>
            <person name="Rohde M."/>
            <person name="Goker M."/>
            <person name="Detter J.C."/>
            <person name="Kyrpides N.C."/>
            <person name="Woyke T."/>
        </authorList>
    </citation>
    <scope>NUCLEOTIDE SEQUENCE [LARGE SCALE GENOMIC DNA]</scope>
    <source>
        <strain evidence="2 3">NA-128</strain>
    </source>
</reference>
<name>H8GF99_9PSEU</name>
<dbReference type="AlphaFoldDB" id="H8GF99"/>
<organism evidence="2 3">
    <name type="scientific">Saccharomonospora azurea NA-128</name>
    <dbReference type="NCBI Taxonomy" id="882081"/>
    <lineage>
        <taxon>Bacteria</taxon>
        <taxon>Bacillati</taxon>
        <taxon>Actinomycetota</taxon>
        <taxon>Actinomycetes</taxon>
        <taxon>Pseudonocardiales</taxon>
        <taxon>Pseudonocardiaceae</taxon>
        <taxon>Saccharomonospora</taxon>
    </lineage>
</organism>
<gene>
    <name evidence="2" type="ORF">SacazDRAFT_02086</name>
</gene>
<keyword evidence="1" id="KW-0472">Membrane</keyword>
<evidence type="ECO:0000313" key="2">
    <source>
        <dbReference type="EMBL" id="EHY88998.1"/>
    </source>
</evidence>